<protein>
    <submittedName>
        <fullName evidence="3">MarR family winged helix-turn-helix transcriptional regulator</fullName>
    </submittedName>
</protein>
<organism evidence="3 4">
    <name type="scientific">Plantactinospora sonchi</name>
    <dbReference type="NCBI Taxonomy" id="1544735"/>
    <lineage>
        <taxon>Bacteria</taxon>
        <taxon>Bacillati</taxon>
        <taxon>Actinomycetota</taxon>
        <taxon>Actinomycetes</taxon>
        <taxon>Micromonosporales</taxon>
        <taxon>Micromonosporaceae</taxon>
        <taxon>Plantactinospora</taxon>
    </lineage>
</organism>
<dbReference type="Pfam" id="PF12802">
    <property type="entry name" value="MarR_2"/>
    <property type="match status" value="1"/>
</dbReference>
<feature type="region of interest" description="Disordered" evidence="1">
    <location>
        <begin position="142"/>
        <end position="189"/>
    </location>
</feature>
<dbReference type="InterPro" id="IPR036390">
    <property type="entry name" value="WH_DNA-bd_sf"/>
</dbReference>
<evidence type="ECO:0000313" key="4">
    <source>
        <dbReference type="Proteomes" id="UP001332243"/>
    </source>
</evidence>
<keyword evidence="4" id="KW-1185">Reference proteome</keyword>
<proteinExistence type="predicted"/>
<accession>A0ABU7RL66</accession>
<sequence length="189" mass="19772">MTELTDSGTAFSDLLVEVFRLNGLLLGAGDELGRPAGLTSARWQVLGVIDHQPGTVADVARAMGLARQSVRQTAEALARDGLVSFAENPRHRRARLMVLTPRGRRALRDVERRQAEWANRITAGLDPATLRAATGTLRDLGQRLRTGSSGGGADPSDDGVDPPGDGVGPTDGAAGSSGDNVTGPVDRDL</sequence>
<dbReference type="RefSeq" id="WP_331212297.1">
    <property type="nucleotide sequence ID" value="NZ_JAZGQK010000001.1"/>
</dbReference>
<dbReference type="PROSITE" id="PS50995">
    <property type="entry name" value="HTH_MARR_2"/>
    <property type="match status" value="1"/>
</dbReference>
<feature type="compositionally biased region" description="Low complexity" evidence="1">
    <location>
        <begin position="161"/>
        <end position="174"/>
    </location>
</feature>
<dbReference type="PANTHER" id="PTHR33164:SF43">
    <property type="entry name" value="HTH-TYPE TRANSCRIPTIONAL REPRESSOR YETL"/>
    <property type="match status" value="1"/>
</dbReference>
<evidence type="ECO:0000259" key="2">
    <source>
        <dbReference type="PROSITE" id="PS50995"/>
    </source>
</evidence>
<reference evidence="3 4" key="1">
    <citation type="submission" date="2024-01" db="EMBL/GenBank/DDBJ databases">
        <title>Genome insights into Plantactinospora sonchi sp. nov.</title>
        <authorList>
            <person name="Wang L."/>
        </authorList>
    </citation>
    <scope>NUCLEOTIDE SEQUENCE [LARGE SCALE GENOMIC DNA]</scope>
    <source>
        <strain evidence="3 4">NEAU-QY2</strain>
    </source>
</reference>
<dbReference type="InterPro" id="IPR036388">
    <property type="entry name" value="WH-like_DNA-bd_sf"/>
</dbReference>
<dbReference type="SMART" id="SM00347">
    <property type="entry name" value="HTH_MARR"/>
    <property type="match status" value="1"/>
</dbReference>
<dbReference type="SUPFAM" id="SSF46785">
    <property type="entry name" value="Winged helix' DNA-binding domain"/>
    <property type="match status" value="1"/>
</dbReference>
<dbReference type="InterPro" id="IPR039422">
    <property type="entry name" value="MarR/SlyA-like"/>
</dbReference>
<evidence type="ECO:0000256" key="1">
    <source>
        <dbReference type="SAM" id="MobiDB-lite"/>
    </source>
</evidence>
<dbReference type="InterPro" id="IPR000835">
    <property type="entry name" value="HTH_MarR-typ"/>
</dbReference>
<evidence type="ECO:0000313" key="3">
    <source>
        <dbReference type="EMBL" id="MEE6257218.1"/>
    </source>
</evidence>
<feature type="domain" description="HTH marR-type" evidence="2">
    <location>
        <begin position="11"/>
        <end position="146"/>
    </location>
</feature>
<dbReference type="Proteomes" id="UP001332243">
    <property type="component" value="Unassembled WGS sequence"/>
</dbReference>
<dbReference type="Gene3D" id="1.10.10.10">
    <property type="entry name" value="Winged helix-like DNA-binding domain superfamily/Winged helix DNA-binding domain"/>
    <property type="match status" value="1"/>
</dbReference>
<dbReference type="PANTHER" id="PTHR33164">
    <property type="entry name" value="TRANSCRIPTIONAL REGULATOR, MARR FAMILY"/>
    <property type="match status" value="1"/>
</dbReference>
<dbReference type="EMBL" id="JAZGQK010000001">
    <property type="protein sequence ID" value="MEE6257218.1"/>
    <property type="molecule type" value="Genomic_DNA"/>
</dbReference>
<name>A0ABU7RL66_9ACTN</name>
<comment type="caution">
    <text evidence="3">The sequence shown here is derived from an EMBL/GenBank/DDBJ whole genome shotgun (WGS) entry which is preliminary data.</text>
</comment>
<gene>
    <name evidence="3" type="ORF">V1633_01785</name>
</gene>